<evidence type="ECO:0000256" key="1">
    <source>
        <dbReference type="SAM" id="MobiDB-lite"/>
    </source>
</evidence>
<dbReference type="EMBL" id="BARS01010743">
    <property type="protein sequence ID" value="GAF96893.1"/>
    <property type="molecule type" value="Genomic_DNA"/>
</dbReference>
<sequence length="82" mass="9251">GTCAQRPKSLGKHRAGNGSRSQSISHKVRRSFARWKPLVNVRDQNIHFIEKPGSFIKKPPGNLIGLHLERVLEMPESELAVR</sequence>
<gene>
    <name evidence="2" type="ORF">S01H1_19801</name>
</gene>
<organism evidence="2">
    <name type="scientific">marine sediment metagenome</name>
    <dbReference type="NCBI Taxonomy" id="412755"/>
    <lineage>
        <taxon>unclassified sequences</taxon>
        <taxon>metagenomes</taxon>
        <taxon>ecological metagenomes</taxon>
    </lineage>
</organism>
<name>X0TTG4_9ZZZZ</name>
<comment type="caution">
    <text evidence="2">The sequence shown here is derived from an EMBL/GenBank/DDBJ whole genome shotgun (WGS) entry which is preliminary data.</text>
</comment>
<evidence type="ECO:0000313" key="2">
    <source>
        <dbReference type="EMBL" id="GAF96893.1"/>
    </source>
</evidence>
<dbReference type="AlphaFoldDB" id="X0TTG4"/>
<reference evidence="2" key="1">
    <citation type="journal article" date="2014" name="Front. Microbiol.">
        <title>High frequency of phylogenetically diverse reductive dehalogenase-homologous genes in deep subseafloor sedimentary metagenomes.</title>
        <authorList>
            <person name="Kawai M."/>
            <person name="Futagami T."/>
            <person name="Toyoda A."/>
            <person name="Takaki Y."/>
            <person name="Nishi S."/>
            <person name="Hori S."/>
            <person name="Arai W."/>
            <person name="Tsubouchi T."/>
            <person name="Morono Y."/>
            <person name="Uchiyama I."/>
            <person name="Ito T."/>
            <person name="Fujiyama A."/>
            <person name="Inagaki F."/>
            <person name="Takami H."/>
        </authorList>
    </citation>
    <scope>NUCLEOTIDE SEQUENCE</scope>
    <source>
        <strain evidence="2">Expedition CK06-06</strain>
    </source>
</reference>
<proteinExistence type="predicted"/>
<feature type="non-terminal residue" evidence="2">
    <location>
        <position position="1"/>
    </location>
</feature>
<accession>X0TTG4</accession>
<feature type="region of interest" description="Disordered" evidence="1">
    <location>
        <begin position="1"/>
        <end position="27"/>
    </location>
</feature>
<protein>
    <submittedName>
        <fullName evidence="2">Uncharacterized protein</fullName>
    </submittedName>
</protein>